<reference evidence="1" key="1">
    <citation type="submission" date="2021-06" db="EMBL/GenBank/DDBJ databases">
        <authorList>
            <person name="Kallberg Y."/>
            <person name="Tangrot J."/>
            <person name="Rosling A."/>
        </authorList>
    </citation>
    <scope>NUCLEOTIDE SEQUENCE</scope>
    <source>
        <strain evidence="1">UK204</strain>
    </source>
</reference>
<proteinExistence type="predicted"/>
<dbReference type="EMBL" id="CAJVPQ010004217">
    <property type="protein sequence ID" value="CAG8647034.1"/>
    <property type="molecule type" value="Genomic_DNA"/>
</dbReference>
<organism evidence="1 2">
    <name type="scientific">Funneliformis caledonium</name>
    <dbReference type="NCBI Taxonomy" id="1117310"/>
    <lineage>
        <taxon>Eukaryota</taxon>
        <taxon>Fungi</taxon>
        <taxon>Fungi incertae sedis</taxon>
        <taxon>Mucoromycota</taxon>
        <taxon>Glomeromycotina</taxon>
        <taxon>Glomeromycetes</taxon>
        <taxon>Glomerales</taxon>
        <taxon>Glomeraceae</taxon>
        <taxon>Funneliformis</taxon>
    </lineage>
</organism>
<accession>A0A9N9DNC6</accession>
<dbReference type="AlphaFoldDB" id="A0A9N9DNC6"/>
<keyword evidence="2" id="KW-1185">Reference proteome</keyword>
<protein>
    <submittedName>
        <fullName evidence="1">10642_t:CDS:1</fullName>
    </submittedName>
</protein>
<evidence type="ECO:0000313" key="2">
    <source>
        <dbReference type="Proteomes" id="UP000789570"/>
    </source>
</evidence>
<comment type="caution">
    <text evidence="1">The sequence shown here is derived from an EMBL/GenBank/DDBJ whole genome shotgun (WGS) entry which is preliminary data.</text>
</comment>
<gene>
    <name evidence="1" type="ORF">FCALED_LOCUS10865</name>
</gene>
<dbReference type="Proteomes" id="UP000789570">
    <property type="component" value="Unassembled WGS sequence"/>
</dbReference>
<evidence type="ECO:0000313" key="1">
    <source>
        <dbReference type="EMBL" id="CAG8647034.1"/>
    </source>
</evidence>
<sequence length="39" mass="4197">MIAVNIAASSANEDEENVITIADEKKAIGVPRLERELSV</sequence>
<name>A0A9N9DNC6_9GLOM</name>